<evidence type="ECO:0000313" key="3">
    <source>
        <dbReference type="Proteomes" id="UP001190700"/>
    </source>
</evidence>
<name>A0AAE0BIX5_9CHLO</name>
<gene>
    <name evidence="2" type="ORF">CYMTET_53341</name>
</gene>
<evidence type="ECO:0008006" key="4">
    <source>
        <dbReference type="Google" id="ProtNLM"/>
    </source>
</evidence>
<sequence length="109" mass="11852">MAPIEMTLAEPVRGGGASTSHQESQAGDAGDDLKPKTAGPLRDVVANAIERWFRETWEAAQSGDHRQMALLGEMYAEGYGCQKNLEAAEQWTERAKQGRAVRAGVYCTL</sequence>
<accession>A0AAE0BIX5</accession>
<dbReference type="EMBL" id="LGRX02035002">
    <property type="protein sequence ID" value="KAK3236524.1"/>
    <property type="molecule type" value="Genomic_DNA"/>
</dbReference>
<keyword evidence="3" id="KW-1185">Reference proteome</keyword>
<comment type="caution">
    <text evidence="2">The sequence shown here is derived from an EMBL/GenBank/DDBJ whole genome shotgun (WGS) entry which is preliminary data.</text>
</comment>
<dbReference type="PANTHER" id="PTHR36792:SF5">
    <property type="entry name" value="SEL1 REPEAT PROTEIN"/>
    <property type="match status" value="1"/>
</dbReference>
<evidence type="ECO:0000313" key="2">
    <source>
        <dbReference type="EMBL" id="KAK3236524.1"/>
    </source>
</evidence>
<dbReference type="Proteomes" id="UP001190700">
    <property type="component" value="Unassembled WGS sequence"/>
</dbReference>
<dbReference type="AlphaFoldDB" id="A0AAE0BIX5"/>
<feature type="region of interest" description="Disordered" evidence="1">
    <location>
        <begin position="1"/>
        <end position="38"/>
    </location>
</feature>
<proteinExistence type="predicted"/>
<dbReference type="InterPro" id="IPR011990">
    <property type="entry name" value="TPR-like_helical_dom_sf"/>
</dbReference>
<protein>
    <recommendedName>
        <fullName evidence="4">Sel1 repeat family protein</fullName>
    </recommendedName>
</protein>
<evidence type="ECO:0000256" key="1">
    <source>
        <dbReference type="SAM" id="MobiDB-lite"/>
    </source>
</evidence>
<dbReference type="SUPFAM" id="SSF81901">
    <property type="entry name" value="HCP-like"/>
    <property type="match status" value="1"/>
</dbReference>
<dbReference type="Gene3D" id="1.25.40.10">
    <property type="entry name" value="Tetratricopeptide repeat domain"/>
    <property type="match status" value="1"/>
</dbReference>
<dbReference type="PANTHER" id="PTHR36792">
    <property type="entry name" value="EXPRESSED PROTEIN"/>
    <property type="match status" value="1"/>
</dbReference>
<organism evidence="2 3">
    <name type="scientific">Cymbomonas tetramitiformis</name>
    <dbReference type="NCBI Taxonomy" id="36881"/>
    <lineage>
        <taxon>Eukaryota</taxon>
        <taxon>Viridiplantae</taxon>
        <taxon>Chlorophyta</taxon>
        <taxon>Pyramimonadophyceae</taxon>
        <taxon>Pyramimonadales</taxon>
        <taxon>Pyramimonadaceae</taxon>
        <taxon>Cymbomonas</taxon>
    </lineage>
</organism>
<reference evidence="2 3" key="1">
    <citation type="journal article" date="2015" name="Genome Biol. Evol.">
        <title>Comparative Genomics of a Bacterivorous Green Alga Reveals Evolutionary Causalities and Consequences of Phago-Mixotrophic Mode of Nutrition.</title>
        <authorList>
            <person name="Burns J.A."/>
            <person name="Paasch A."/>
            <person name="Narechania A."/>
            <person name="Kim E."/>
        </authorList>
    </citation>
    <scope>NUCLEOTIDE SEQUENCE [LARGE SCALE GENOMIC DNA]</scope>
    <source>
        <strain evidence="2 3">PLY_AMNH</strain>
    </source>
</reference>